<reference evidence="2 3" key="1">
    <citation type="journal article" date="2014" name="Int. J. Syst. Evol. Microbiol.">
        <title>Complete genome sequence of Corynebacterium casei LMG S-19264T (=DSM 44701T), isolated from a smear-ripened cheese.</title>
        <authorList>
            <consortium name="US DOE Joint Genome Institute (JGI-PGF)"/>
            <person name="Walter F."/>
            <person name="Albersmeier A."/>
            <person name="Kalinowski J."/>
            <person name="Ruckert C."/>
        </authorList>
    </citation>
    <scope>NUCLEOTIDE SEQUENCE [LARGE SCALE GENOMIC DNA]</scope>
    <source>
        <strain evidence="2 3">JCM 4255</strain>
    </source>
</reference>
<feature type="region of interest" description="Disordered" evidence="1">
    <location>
        <begin position="23"/>
        <end position="75"/>
    </location>
</feature>
<protein>
    <submittedName>
        <fullName evidence="2">Uncharacterized protein</fullName>
    </submittedName>
</protein>
<evidence type="ECO:0000313" key="2">
    <source>
        <dbReference type="EMBL" id="BCL23173.1"/>
    </source>
</evidence>
<dbReference type="Proteomes" id="UP000516373">
    <property type="component" value="Chromosome"/>
</dbReference>
<gene>
    <name evidence="2" type="ORF">GCM10017668_50160</name>
</gene>
<evidence type="ECO:0000313" key="3">
    <source>
        <dbReference type="Proteomes" id="UP000516373"/>
    </source>
</evidence>
<dbReference type="KEGG" id="stui:GCM10017668_50160"/>
<organism evidence="2 3">
    <name type="scientific">Streptomyces tuirus</name>
    <dbReference type="NCBI Taxonomy" id="68278"/>
    <lineage>
        <taxon>Bacteria</taxon>
        <taxon>Bacillati</taxon>
        <taxon>Actinomycetota</taxon>
        <taxon>Actinomycetes</taxon>
        <taxon>Kitasatosporales</taxon>
        <taxon>Streptomycetaceae</taxon>
        <taxon>Streptomyces</taxon>
    </lineage>
</organism>
<evidence type="ECO:0000256" key="1">
    <source>
        <dbReference type="SAM" id="MobiDB-lite"/>
    </source>
</evidence>
<proteinExistence type="predicted"/>
<dbReference type="AlphaFoldDB" id="A0A7G1NIY0"/>
<name>A0A7G1NIY0_9ACTN</name>
<sequence length="114" mass="12083">MAGLGVLFTVAGVVADVIGVLTASARGRPPGSPPAAPPRRIARPKAVHRLSPPSQSELSVPGAERSPAQPLSGRYTSLVTQGHRFSTLRDDQQIYEYPPHLKDCGRYSKVLSVG</sequence>
<dbReference type="EMBL" id="AP023439">
    <property type="protein sequence ID" value="BCL23173.1"/>
    <property type="molecule type" value="Genomic_DNA"/>
</dbReference>
<accession>A0A7G1NIY0</accession>